<proteinExistence type="predicted"/>
<name>A0A7W3PCK2_9MICO</name>
<dbReference type="Proteomes" id="UP000540568">
    <property type="component" value="Unassembled WGS sequence"/>
</dbReference>
<evidence type="ECO:0000313" key="2">
    <source>
        <dbReference type="Proteomes" id="UP000540568"/>
    </source>
</evidence>
<reference evidence="1 2" key="1">
    <citation type="submission" date="2020-07" db="EMBL/GenBank/DDBJ databases">
        <title>Sequencing the genomes of 1000 actinobacteria strains.</title>
        <authorList>
            <person name="Klenk H.-P."/>
        </authorList>
    </citation>
    <scope>NUCLEOTIDE SEQUENCE [LARGE SCALE GENOMIC DNA]</scope>
    <source>
        <strain evidence="1 2">DSM 44121</strain>
    </source>
</reference>
<accession>A0A7W3PCK2</accession>
<comment type="caution">
    <text evidence="1">The sequence shown here is derived from an EMBL/GenBank/DDBJ whole genome shotgun (WGS) entry which is preliminary data.</text>
</comment>
<dbReference type="AlphaFoldDB" id="A0A7W3PCK2"/>
<gene>
    <name evidence="1" type="ORF">FHX71_000564</name>
</gene>
<protein>
    <submittedName>
        <fullName evidence="1">Uncharacterized protein</fullName>
    </submittedName>
</protein>
<dbReference type="EMBL" id="JACGWV010000001">
    <property type="protein sequence ID" value="MBA8806622.1"/>
    <property type="molecule type" value="Genomic_DNA"/>
</dbReference>
<organism evidence="1 2">
    <name type="scientific">Promicromonospora sukumoe</name>
    <dbReference type="NCBI Taxonomy" id="88382"/>
    <lineage>
        <taxon>Bacteria</taxon>
        <taxon>Bacillati</taxon>
        <taxon>Actinomycetota</taxon>
        <taxon>Actinomycetes</taxon>
        <taxon>Micrococcales</taxon>
        <taxon>Promicromonosporaceae</taxon>
        <taxon>Promicromonospora</taxon>
    </lineage>
</organism>
<dbReference type="RefSeq" id="WP_182614325.1">
    <property type="nucleotide sequence ID" value="NZ_BAAATF010000002.1"/>
</dbReference>
<keyword evidence="2" id="KW-1185">Reference proteome</keyword>
<evidence type="ECO:0000313" key="1">
    <source>
        <dbReference type="EMBL" id="MBA8806622.1"/>
    </source>
</evidence>
<sequence length="149" mass="16094">MTASADRQSVTHRVSSSGLELLEILPDSGALNGAWRRVIRGDVVPDLRVPDVDRASTLENLAARWLECMRRWGVADEGENFLIGLPGSPPEVALATMTGEVDLSPLGLCPGEPEFVASNLDRTVAVGVTAEEREFWIVRVDWDGAPASL</sequence>